<keyword evidence="5 9" id="KW-0378">Hydrolase</keyword>
<dbReference type="Gene3D" id="3.10.350.10">
    <property type="entry name" value="LysM domain"/>
    <property type="match status" value="1"/>
</dbReference>
<dbReference type="InterPro" id="IPR038765">
    <property type="entry name" value="Papain-like_cys_pep_sf"/>
</dbReference>
<evidence type="ECO:0000256" key="4">
    <source>
        <dbReference type="ARBA" id="ARBA00022737"/>
    </source>
</evidence>
<gene>
    <name evidence="9" type="primary">mepS</name>
    <name evidence="9" type="ORF">SPSYN_00972</name>
</gene>
<dbReference type="SUPFAM" id="SSF54001">
    <property type="entry name" value="Cysteine proteinases"/>
    <property type="match status" value="1"/>
</dbReference>
<comment type="similarity">
    <text evidence="1">Belongs to the peptidase C40 family.</text>
</comment>
<keyword evidence="6" id="KW-0788">Thiol protease</keyword>
<evidence type="ECO:0000256" key="1">
    <source>
        <dbReference type="ARBA" id="ARBA00007074"/>
    </source>
</evidence>
<keyword evidence="2" id="KW-0645">Protease</keyword>
<dbReference type="PROSITE" id="PS51782">
    <property type="entry name" value="LYSM"/>
    <property type="match status" value="1"/>
</dbReference>
<evidence type="ECO:0000256" key="5">
    <source>
        <dbReference type="ARBA" id="ARBA00022801"/>
    </source>
</evidence>
<evidence type="ECO:0000256" key="6">
    <source>
        <dbReference type="ARBA" id="ARBA00022807"/>
    </source>
</evidence>
<dbReference type="Pfam" id="PF01476">
    <property type="entry name" value="LysM"/>
    <property type="match status" value="1"/>
</dbReference>
<dbReference type="InterPro" id="IPR018392">
    <property type="entry name" value="LysM"/>
</dbReference>
<reference evidence="9" key="1">
    <citation type="submission" date="2016-02" db="EMBL/GenBank/DDBJ databases">
        <title>Draft Genome Sequence of Sporotomaculum syntrophicum Strain FB, a Syntrophic Benzoate Degrader.</title>
        <authorList>
            <person name="Nobu M.K."/>
            <person name="Narihiro T."/>
            <person name="Qiu Y.-L."/>
            <person name="Ohashi A."/>
            <person name="Liu W.-T."/>
            <person name="Yuji S."/>
        </authorList>
    </citation>
    <scope>NUCLEOTIDE SEQUENCE</scope>
    <source>
        <strain evidence="9">FB</strain>
    </source>
</reference>
<dbReference type="Gene3D" id="3.90.1720.10">
    <property type="entry name" value="endopeptidase domain like (from Nostoc punctiforme)"/>
    <property type="match status" value="1"/>
</dbReference>
<dbReference type="InterPro" id="IPR036779">
    <property type="entry name" value="LysM_dom_sf"/>
</dbReference>
<keyword evidence="4" id="KW-0677">Repeat</keyword>
<dbReference type="EC" id="3.4.-.-" evidence="9"/>
<dbReference type="PANTHER" id="PTHR47053:SF1">
    <property type="entry name" value="MUREIN DD-ENDOPEPTIDASE MEPH-RELATED"/>
    <property type="match status" value="1"/>
</dbReference>
<dbReference type="Pfam" id="PF00877">
    <property type="entry name" value="NLPC_P60"/>
    <property type="match status" value="1"/>
</dbReference>
<name>A0A9D2WRW4_9FIRM</name>
<evidence type="ECO:0000313" key="9">
    <source>
        <dbReference type="EMBL" id="KAF1086228.1"/>
    </source>
</evidence>
<dbReference type="GO" id="GO:0008234">
    <property type="term" value="F:cysteine-type peptidase activity"/>
    <property type="evidence" value="ECO:0007669"/>
    <property type="project" value="UniProtKB-KW"/>
</dbReference>
<dbReference type="EMBL" id="LSRS01000002">
    <property type="protein sequence ID" value="KAF1086228.1"/>
    <property type="molecule type" value="Genomic_DNA"/>
</dbReference>
<proteinExistence type="inferred from homology"/>
<protein>
    <submittedName>
        <fullName evidence="9">Murein DD-endopeptidase MepS/Murein LD-carboxypeptidase</fullName>
        <ecNumber evidence="9">3.4.-.-</ecNumber>
    </submittedName>
</protein>
<keyword evidence="10" id="KW-1185">Reference proteome</keyword>
<evidence type="ECO:0000313" key="10">
    <source>
        <dbReference type="Proteomes" id="UP000798488"/>
    </source>
</evidence>
<evidence type="ECO:0000259" key="8">
    <source>
        <dbReference type="PROSITE" id="PS51935"/>
    </source>
</evidence>
<dbReference type="PANTHER" id="PTHR47053">
    <property type="entry name" value="MUREIN DD-ENDOPEPTIDASE MEPH-RELATED"/>
    <property type="match status" value="1"/>
</dbReference>
<evidence type="ECO:0000256" key="3">
    <source>
        <dbReference type="ARBA" id="ARBA00022729"/>
    </source>
</evidence>
<keyword evidence="3" id="KW-0732">Signal</keyword>
<evidence type="ECO:0000259" key="7">
    <source>
        <dbReference type="PROSITE" id="PS51782"/>
    </source>
</evidence>
<feature type="domain" description="LysM" evidence="7">
    <location>
        <begin position="1"/>
        <end position="28"/>
    </location>
</feature>
<dbReference type="GO" id="GO:0006508">
    <property type="term" value="P:proteolysis"/>
    <property type="evidence" value="ECO:0007669"/>
    <property type="project" value="UniProtKB-KW"/>
</dbReference>
<sequence length="178" mass="19188">MHGTSVENIMFWNGMTSNIIHPGQQLVVASGAGTVQDKPSTWTSQANPVQTVSRSSDRVTELIDYSKTFIGVPYVSAGMSPSGFDCSGFTKYVFAHFNINLPRTAAEQYNVSQAVTTNETKPGDLVAFKTGSYISHVGIYLGGGKFISATSSRGVAIASVSDPYWKEHFFGYARVIPS</sequence>
<dbReference type="PROSITE" id="PS51935">
    <property type="entry name" value="NLPC_P60"/>
    <property type="match status" value="1"/>
</dbReference>
<dbReference type="Proteomes" id="UP000798488">
    <property type="component" value="Unassembled WGS sequence"/>
</dbReference>
<organism evidence="9 10">
    <name type="scientific">Sporotomaculum syntrophicum</name>
    <dbReference type="NCBI Taxonomy" id="182264"/>
    <lineage>
        <taxon>Bacteria</taxon>
        <taxon>Bacillati</taxon>
        <taxon>Bacillota</taxon>
        <taxon>Clostridia</taxon>
        <taxon>Eubacteriales</taxon>
        <taxon>Desulfallaceae</taxon>
        <taxon>Sporotomaculum</taxon>
    </lineage>
</organism>
<feature type="domain" description="NlpC/P60" evidence="8">
    <location>
        <begin position="56"/>
        <end position="176"/>
    </location>
</feature>
<dbReference type="AlphaFoldDB" id="A0A9D2WRW4"/>
<accession>A0A9D2WRW4</accession>
<dbReference type="InterPro" id="IPR051202">
    <property type="entry name" value="Peptidase_C40"/>
</dbReference>
<evidence type="ECO:0000256" key="2">
    <source>
        <dbReference type="ARBA" id="ARBA00022670"/>
    </source>
</evidence>
<dbReference type="InterPro" id="IPR000064">
    <property type="entry name" value="NLP_P60_dom"/>
</dbReference>
<comment type="caution">
    <text evidence="9">The sequence shown here is derived from an EMBL/GenBank/DDBJ whole genome shotgun (WGS) entry which is preliminary data.</text>
</comment>